<dbReference type="InterPro" id="IPR005839">
    <property type="entry name" value="Methylthiotransferase"/>
</dbReference>
<evidence type="ECO:0000256" key="9">
    <source>
        <dbReference type="ARBA" id="ARBA00023014"/>
    </source>
</evidence>
<evidence type="ECO:0000259" key="14">
    <source>
        <dbReference type="PROSITE" id="PS51918"/>
    </source>
</evidence>
<dbReference type="SFLD" id="SFLDG01061">
    <property type="entry name" value="methylthiotransferase"/>
    <property type="match status" value="1"/>
</dbReference>
<dbReference type="SFLD" id="SFLDG01082">
    <property type="entry name" value="B12-binding_domain_containing"/>
    <property type="match status" value="1"/>
</dbReference>
<dbReference type="NCBIfam" id="TIGR00089">
    <property type="entry name" value="MiaB/RimO family radical SAM methylthiotransferase"/>
    <property type="match status" value="1"/>
</dbReference>
<comment type="catalytic activity">
    <reaction evidence="11">
        <text>N(6)-dimethylallyladenosine(37) in tRNA + (sulfur carrier)-SH + AH2 + 2 S-adenosyl-L-methionine = 2-methylsulfanyl-N(6)-dimethylallyladenosine(37) in tRNA + (sulfur carrier)-H + 5'-deoxyadenosine + L-methionine + A + S-adenosyl-L-homocysteine + 2 H(+)</text>
        <dbReference type="Rhea" id="RHEA:37067"/>
        <dbReference type="Rhea" id="RHEA-COMP:10375"/>
        <dbReference type="Rhea" id="RHEA-COMP:10376"/>
        <dbReference type="Rhea" id="RHEA-COMP:14737"/>
        <dbReference type="Rhea" id="RHEA-COMP:14739"/>
        <dbReference type="ChEBI" id="CHEBI:13193"/>
        <dbReference type="ChEBI" id="CHEBI:15378"/>
        <dbReference type="ChEBI" id="CHEBI:17319"/>
        <dbReference type="ChEBI" id="CHEBI:17499"/>
        <dbReference type="ChEBI" id="CHEBI:29917"/>
        <dbReference type="ChEBI" id="CHEBI:57844"/>
        <dbReference type="ChEBI" id="CHEBI:57856"/>
        <dbReference type="ChEBI" id="CHEBI:59789"/>
        <dbReference type="ChEBI" id="CHEBI:64428"/>
        <dbReference type="ChEBI" id="CHEBI:74415"/>
        <dbReference type="ChEBI" id="CHEBI:74417"/>
        <dbReference type="EC" id="2.8.4.3"/>
    </reaction>
</comment>
<dbReference type="SFLD" id="SFLDF00273">
    <property type="entry name" value="(dimethylallyl)adenosine_tRNA"/>
    <property type="match status" value="1"/>
</dbReference>
<keyword evidence="9 11" id="KW-0411">Iron-sulfur</keyword>
<dbReference type="PANTHER" id="PTHR43020">
    <property type="entry name" value="CDK5 REGULATORY SUBUNIT-ASSOCIATED PROTEIN 1"/>
    <property type="match status" value="1"/>
</dbReference>
<dbReference type="GO" id="GO:0046872">
    <property type="term" value="F:metal ion binding"/>
    <property type="evidence" value="ECO:0007669"/>
    <property type="project" value="UniProtKB-KW"/>
</dbReference>
<dbReference type="PROSITE" id="PS01278">
    <property type="entry name" value="MTTASE_RADICAL"/>
    <property type="match status" value="1"/>
</dbReference>
<dbReference type="CDD" id="cd01335">
    <property type="entry name" value="Radical_SAM"/>
    <property type="match status" value="1"/>
</dbReference>
<gene>
    <name evidence="11" type="primary">miaB</name>
    <name evidence="15" type="ORF">SAMN04489758_11931</name>
</gene>
<dbReference type="InterPro" id="IPR020612">
    <property type="entry name" value="Methylthiotransferase_CS"/>
</dbReference>
<dbReference type="GO" id="GO:0051539">
    <property type="term" value="F:4 iron, 4 sulfur cluster binding"/>
    <property type="evidence" value="ECO:0007669"/>
    <property type="project" value="UniProtKB-UniRule"/>
</dbReference>
<dbReference type="InterPro" id="IPR023404">
    <property type="entry name" value="rSAM_horseshoe"/>
</dbReference>
<dbReference type="InterPro" id="IPR058240">
    <property type="entry name" value="rSAM_sf"/>
</dbReference>
<dbReference type="RefSeq" id="WP_092354309.1">
    <property type="nucleotide sequence ID" value="NZ_FOIN01000019.1"/>
</dbReference>
<dbReference type="Pfam" id="PF04055">
    <property type="entry name" value="Radical_SAM"/>
    <property type="match status" value="1"/>
</dbReference>
<organism evidence="15 16">
    <name type="scientific">Thomasclavelia cocleata</name>
    <dbReference type="NCBI Taxonomy" id="69824"/>
    <lineage>
        <taxon>Bacteria</taxon>
        <taxon>Bacillati</taxon>
        <taxon>Bacillota</taxon>
        <taxon>Erysipelotrichia</taxon>
        <taxon>Erysipelotrichales</taxon>
        <taxon>Coprobacillaceae</taxon>
        <taxon>Thomasclavelia</taxon>
    </lineage>
</organism>
<dbReference type="PROSITE" id="PS50926">
    <property type="entry name" value="TRAM"/>
    <property type="match status" value="1"/>
</dbReference>
<dbReference type="FunFam" id="3.80.30.20:FF:000001">
    <property type="entry name" value="tRNA-2-methylthio-N(6)-dimethylallyladenosine synthase 2"/>
    <property type="match status" value="1"/>
</dbReference>
<evidence type="ECO:0000256" key="10">
    <source>
        <dbReference type="ARBA" id="ARBA00033765"/>
    </source>
</evidence>
<name>A0A1I0FH24_9FIRM</name>
<evidence type="ECO:0000256" key="1">
    <source>
        <dbReference type="ARBA" id="ARBA00003234"/>
    </source>
</evidence>
<dbReference type="InterPro" id="IPR006463">
    <property type="entry name" value="MiaB_methiolase"/>
</dbReference>
<accession>A0A1I0FH24</accession>
<dbReference type="SFLD" id="SFLDS00029">
    <property type="entry name" value="Radical_SAM"/>
    <property type="match status" value="1"/>
</dbReference>
<dbReference type="Proteomes" id="UP000198558">
    <property type="component" value="Unassembled WGS sequence"/>
</dbReference>
<keyword evidence="16" id="KW-1185">Reference proteome</keyword>
<feature type="domain" description="MTTase N-terminal" evidence="13">
    <location>
        <begin position="44"/>
        <end position="162"/>
    </location>
</feature>
<comment type="subunit">
    <text evidence="11">Monomer.</text>
</comment>
<dbReference type="FunFam" id="3.40.50.12160:FF:000006">
    <property type="entry name" value="tRNA-2-methylthio-N(6)-dimethylallyladenosine synthase"/>
    <property type="match status" value="1"/>
</dbReference>
<sequence length="481" mass="55341">MKDYSNYFKGPSLSEAKRRSCDEVGRYDDAYYVPEEMIKAGLGKKYYIQTYGCQANERDSETLSGILESMSYQPAENIKQADVIILNTCAIRENAEEKVFGKVGYVKNLKKTNPDLIFAMCGCMAQEEVVVNRILEKHPHVDLIFGTHNIHRLPELLKDALYNKEMVVEVWSKEGDVIENAPVRRDNKYKAWVNIMYGCNKFCTYCIVPYTRGKERSRLAKDIIKEVEELVADGYQEITLLGQNVNSYGKDLGDDYNFSNLLEDVAKTDIPRIRFTTSHPWDFSEDMIKVIAKYDNIMPAIHLPVQSGNNEILKLMGRRYSREQYLALFHKIKEYIPDCTITTDIIVGFPNESHEQYLDTLSLYQECEYDLAYTFVYSPRAGTPAAKMADNVTREEKDQRLYKLNEIVNEKAHKQNQRFLNEVVEVLVEGTSKKDDTMLTGYTRHQKLVNFKGNPSDIGKIIKVKITEAKTWALKGEAIES</sequence>
<comment type="cofactor">
    <cofactor evidence="11">
        <name>[4Fe-4S] cluster</name>
        <dbReference type="ChEBI" id="CHEBI:49883"/>
    </cofactor>
    <text evidence="11">Binds 2 [4Fe-4S] clusters. One cluster is coordinated with 3 cysteines and an exchangeable S-adenosyl-L-methionine.</text>
</comment>
<keyword evidence="2 11" id="KW-0004">4Fe-4S</keyword>
<dbReference type="SUPFAM" id="SSF102114">
    <property type="entry name" value="Radical SAM enzymes"/>
    <property type="match status" value="1"/>
</dbReference>
<dbReference type="Gene3D" id="3.80.30.20">
    <property type="entry name" value="tm_1862 like domain"/>
    <property type="match status" value="1"/>
</dbReference>
<dbReference type="EMBL" id="FOIN01000019">
    <property type="protein sequence ID" value="SET57587.1"/>
    <property type="molecule type" value="Genomic_DNA"/>
</dbReference>
<feature type="binding site" evidence="11">
    <location>
        <position position="203"/>
    </location>
    <ligand>
        <name>[4Fe-4S] cluster</name>
        <dbReference type="ChEBI" id="CHEBI:49883"/>
        <label>2</label>
        <note>4Fe-4S-S-AdoMet</note>
    </ligand>
</feature>
<dbReference type="Gene3D" id="3.40.50.12160">
    <property type="entry name" value="Methylthiotransferase, N-terminal domain"/>
    <property type="match status" value="1"/>
</dbReference>
<evidence type="ECO:0000256" key="6">
    <source>
        <dbReference type="ARBA" id="ARBA00022694"/>
    </source>
</evidence>
<dbReference type="SMART" id="SM00729">
    <property type="entry name" value="Elp3"/>
    <property type="match status" value="1"/>
</dbReference>
<dbReference type="InterPro" id="IPR013848">
    <property type="entry name" value="Methylthiotransferase_N"/>
</dbReference>
<dbReference type="OrthoDB" id="9805215at2"/>
<dbReference type="PANTHER" id="PTHR43020:SF2">
    <property type="entry name" value="MITOCHONDRIAL TRNA METHYLTHIOTRANSFERASE CDK5RAP1"/>
    <property type="match status" value="1"/>
</dbReference>
<feature type="domain" description="Radical SAM core" evidence="14">
    <location>
        <begin position="185"/>
        <end position="414"/>
    </location>
</feature>
<feature type="binding site" evidence="11">
    <location>
        <position position="123"/>
    </location>
    <ligand>
        <name>[4Fe-4S] cluster</name>
        <dbReference type="ChEBI" id="CHEBI:49883"/>
        <label>1</label>
    </ligand>
</feature>
<dbReference type="PROSITE" id="PS51449">
    <property type="entry name" value="MTTASE_N"/>
    <property type="match status" value="1"/>
</dbReference>
<evidence type="ECO:0000256" key="7">
    <source>
        <dbReference type="ARBA" id="ARBA00022723"/>
    </source>
</evidence>
<evidence type="ECO:0000256" key="4">
    <source>
        <dbReference type="ARBA" id="ARBA00022679"/>
    </source>
</evidence>
<evidence type="ECO:0000259" key="12">
    <source>
        <dbReference type="PROSITE" id="PS50926"/>
    </source>
</evidence>
<evidence type="ECO:0000313" key="15">
    <source>
        <dbReference type="EMBL" id="SET57587.1"/>
    </source>
</evidence>
<evidence type="ECO:0000256" key="2">
    <source>
        <dbReference type="ARBA" id="ARBA00022485"/>
    </source>
</evidence>
<reference evidence="16" key="1">
    <citation type="submission" date="2016-10" db="EMBL/GenBank/DDBJ databases">
        <authorList>
            <person name="Varghese N."/>
            <person name="Submissions S."/>
        </authorList>
    </citation>
    <scope>NUCLEOTIDE SEQUENCE [LARGE SCALE GENOMIC DNA]</scope>
    <source>
        <strain evidence="16">DSM 1551</strain>
    </source>
</reference>
<dbReference type="InterPro" id="IPR038135">
    <property type="entry name" value="Methylthiotransferase_N_sf"/>
</dbReference>
<evidence type="ECO:0000256" key="11">
    <source>
        <dbReference type="HAMAP-Rule" id="MF_01864"/>
    </source>
</evidence>
<feature type="binding site" evidence="11">
    <location>
        <position position="89"/>
    </location>
    <ligand>
        <name>[4Fe-4S] cluster</name>
        <dbReference type="ChEBI" id="CHEBI:49883"/>
        <label>1</label>
    </ligand>
</feature>
<evidence type="ECO:0000256" key="5">
    <source>
        <dbReference type="ARBA" id="ARBA00022691"/>
    </source>
</evidence>
<keyword evidence="3 11" id="KW-0963">Cytoplasm</keyword>
<dbReference type="InterPro" id="IPR007197">
    <property type="entry name" value="rSAM"/>
</dbReference>
<dbReference type="GO" id="GO:0005829">
    <property type="term" value="C:cytosol"/>
    <property type="evidence" value="ECO:0007669"/>
    <property type="project" value="TreeGrafter"/>
</dbReference>
<feature type="domain" description="TRAM" evidence="12">
    <location>
        <begin position="417"/>
        <end position="480"/>
    </location>
</feature>
<comment type="similarity">
    <text evidence="11">Belongs to the methylthiotransferase family. MiaB subfamily.</text>
</comment>
<dbReference type="NCBIfam" id="TIGR01574">
    <property type="entry name" value="miaB-methiolase"/>
    <property type="match status" value="1"/>
</dbReference>
<comment type="subcellular location">
    <subcellularLocation>
        <location evidence="11">Cytoplasm</location>
    </subcellularLocation>
</comment>
<keyword evidence="5 11" id="KW-0949">S-adenosyl-L-methionine</keyword>
<dbReference type="EC" id="2.8.4.3" evidence="10 11"/>
<dbReference type="PROSITE" id="PS51918">
    <property type="entry name" value="RADICAL_SAM"/>
    <property type="match status" value="1"/>
</dbReference>
<comment type="function">
    <text evidence="1 11">Catalyzes the methylthiolation of N6-(dimethylallyl)adenosine (i(6)A), leading to the formation of 2-methylthio-N6-(dimethylallyl)adenosine (ms(2)i(6)A) at position 37 in tRNAs that read codons beginning with uridine.</text>
</comment>
<dbReference type="HAMAP" id="MF_01864">
    <property type="entry name" value="tRNA_metthiotr_MiaB"/>
    <property type="match status" value="1"/>
</dbReference>
<evidence type="ECO:0000313" key="16">
    <source>
        <dbReference type="Proteomes" id="UP000198558"/>
    </source>
</evidence>
<dbReference type="AlphaFoldDB" id="A0A1I0FH24"/>
<keyword evidence="6 11" id="KW-0819">tRNA processing</keyword>
<feature type="binding site" evidence="11">
    <location>
        <position position="53"/>
    </location>
    <ligand>
        <name>[4Fe-4S] cluster</name>
        <dbReference type="ChEBI" id="CHEBI:49883"/>
        <label>1</label>
    </ligand>
</feature>
<protein>
    <recommendedName>
        <fullName evidence="10 11">tRNA-2-methylthio-N(6)-dimethylallyladenosine synthase</fullName>
        <ecNumber evidence="10 11">2.8.4.3</ecNumber>
    </recommendedName>
    <alternativeName>
        <fullName evidence="11">(Dimethylallyl)adenosine tRNA methylthiotransferase MiaB</fullName>
    </alternativeName>
    <alternativeName>
        <fullName evidence="11">tRNA-i(6)A37 methylthiotransferase</fullName>
    </alternativeName>
</protein>
<feature type="binding site" evidence="11">
    <location>
        <position position="206"/>
    </location>
    <ligand>
        <name>[4Fe-4S] cluster</name>
        <dbReference type="ChEBI" id="CHEBI:49883"/>
        <label>2</label>
        <note>4Fe-4S-S-AdoMet</note>
    </ligand>
</feature>
<dbReference type="GeneID" id="78288628"/>
<dbReference type="InterPro" id="IPR002792">
    <property type="entry name" value="TRAM_dom"/>
</dbReference>
<dbReference type="InterPro" id="IPR006638">
    <property type="entry name" value="Elp3/MiaA/NifB-like_rSAM"/>
</dbReference>
<keyword evidence="7 11" id="KW-0479">Metal-binding</keyword>
<dbReference type="Pfam" id="PF00919">
    <property type="entry name" value="UPF0004"/>
    <property type="match status" value="1"/>
</dbReference>
<keyword evidence="8 11" id="KW-0408">Iron</keyword>
<dbReference type="Pfam" id="PF01938">
    <property type="entry name" value="TRAM"/>
    <property type="match status" value="1"/>
</dbReference>
<keyword evidence="4 11" id="KW-0808">Transferase</keyword>
<evidence type="ECO:0000259" key="13">
    <source>
        <dbReference type="PROSITE" id="PS51449"/>
    </source>
</evidence>
<proteinExistence type="inferred from homology"/>
<evidence type="ECO:0000256" key="8">
    <source>
        <dbReference type="ARBA" id="ARBA00023004"/>
    </source>
</evidence>
<dbReference type="GO" id="GO:0035597">
    <property type="term" value="F:tRNA-2-methylthio-N(6)-dimethylallyladenosine(37) synthase activity"/>
    <property type="evidence" value="ECO:0007669"/>
    <property type="project" value="UniProtKB-EC"/>
</dbReference>
<evidence type="ECO:0000256" key="3">
    <source>
        <dbReference type="ARBA" id="ARBA00022490"/>
    </source>
</evidence>
<feature type="binding site" evidence="11">
    <location>
        <position position="199"/>
    </location>
    <ligand>
        <name>[4Fe-4S] cluster</name>
        <dbReference type="ChEBI" id="CHEBI:49883"/>
        <label>2</label>
        <note>4Fe-4S-S-AdoMet</note>
    </ligand>
</feature>